<keyword evidence="4 8" id="KW-0031">Aminopeptidase</keyword>
<accession>A0ABT0L071</accession>
<evidence type="ECO:0000256" key="6">
    <source>
        <dbReference type="ARBA" id="ARBA00022801"/>
    </source>
</evidence>
<evidence type="ECO:0000256" key="7">
    <source>
        <dbReference type="ARBA" id="ARBA00023211"/>
    </source>
</evidence>
<dbReference type="HAMAP" id="MF_00181">
    <property type="entry name" value="Cytosol_peptidase_M17"/>
    <property type="match status" value="1"/>
</dbReference>
<comment type="cofactor">
    <cofactor evidence="8">
        <name>Mn(2+)</name>
        <dbReference type="ChEBI" id="CHEBI:29035"/>
    </cofactor>
    <text evidence="8">Binds 2 manganese ions per subunit.</text>
</comment>
<dbReference type="CDD" id="cd00433">
    <property type="entry name" value="Peptidase_M17"/>
    <property type="match status" value="1"/>
</dbReference>
<dbReference type="PANTHER" id="PTHR11963">
    <property type="entry name" value="LEUCINE AMINOPEPTIDASE-RELATED"/>
    <property type="match status" value="1"/>
</dbReference>
<keyword evidence="7 8" id="KW-0464">Manganese</keyword>
<feature type="binding site" evidence="8">
    <location>
        <position position="269"/>
    </location>
    <ligand>
        <name>Mn(2+)</name>
        <dbReference type="ChEBI" id="CHEBI:29035"/>
        <label>2</label>
    </ligand>
</feature>
<dbReference type="Proteomes" id="UP001203212">
    <property type="component" value="Unassembled WGS sequence"/>
</dbReference>
<dbReference type="NCBIfam" id="NF002074">
    <property type="entry name" value="PRK00913.1-4"/>
    <property type="match status" value="1"/>
</dbReference>
<comment type="subcellular location">
    <subcellularLocation>
        <location evidence="8">Cytoplasm</location>
    </subcellularLocation>
</comment>
<reference evidence="10 11" key="1">
    <citation type="submission" date="2022-01" db="EMBL/GenBank/DDBJ databases">
        <title>Whole genome-based taxonomy of the Shewanellaceae.</title>
        <authorList>
            <person name="Martin-Rodriguez A.J."/>
        </authorList>
    </citation>
    <scope>NUCLEOTIDE SEQUENCE [LARGE SCALE GENOMIC DNA]</scope>
    <source>
        <strain evidence="10 11">JCM 17801</strain>
    </source>
</reference>
<feature type="binding site" evidence="8">
    <location>
        <position position="351"/>
    </location>
    <ligand>
        <name>Mn(2+)</name>
        <dbReference type="ChEBI" id="CHEBI:29035"/>
        <label>1</label>
    </ligand>
</feature>
<sequence>MEFSVKSGSPEKQRSACIVVGVYEPRRLSGIAEQLDKISEGYISNLLRRGDLEGKPGQMLLLHHVPNVLSERVLLVGCGKERELDERQYKQIITKTINTLNETGSMEAVCFLTELHVKGRDTYWKVRQAVETTHQSLYTFDALKTRKGETRRPLRKMVFNVPTRRELTIGEKAIEHGAAVSQGMSLCRDVANMPPNICNPAYLASQARQMAETYETLKVSTVGEEQMAKLGMNSYLAVGRASANESIMTIMEYQGAVDSTQKPIVLVGKGLTFDSGGISLKPGEAMDEMKYDMGGAAGVIGAMKALCEMKLPINVIGVLAGCENMVSGSAYRPGDILTTMSGQTVEVLNTDAEGRLVLCDVLTYVERFDPELVIDTATLTGACVIALGKHASGLFSSHNPLAHEILNAGEQSGDRAWRMPLWDEYQDLLDSPFADMTNLGGRPAGSITAACFLSRFAKKYNWAHLDVAGTAWNSGANKGSTGRPVPILTQFLINRSGIEINE</sequence>
<dbReference type="EC" id="3.4.11.10" evidence="8"/>
<dbReference type="RefSeq" id="WP_188841553.1">
    <property type="nucleotide sequence ID" value="NZ_BMOT01000006.1"/>
</dbReference>
<dbReference type="InterPro" id="IPR023042">
    <property type="entry name" value="Peptidase_M17_leu_NH2_pept"/>
</dbReference>
<dbReference type="Pfam" id="PF00883">
    <property type="entry name" value="Peptidase_M17"/>
    <property type="match status" value="1"/>
</dbReference>
<dbReference type="InterPro" id="IPR011356">
    <property type="entry name" value="Leucine_aapep/pepB"/>
</dbReference>
<evidence type="ECO:0000256" key="1">
    <source>
        <dbReference type="ARBA" id="ARBA00000135"/>
    </source>
</evidence>
<dbReference type="PRINTS" id="PR00481">
    <property type="entry name" value="LAMNOPPTDASE"/>
</dbReference>
<dbReference type="PROSITE" id="PS00631">
    <property type="entry name" value="CYTOSOL_AP"/>
    <property type="match status" value="1"/>
</dbReference>
<dbReference type="EMBL" id="JAKILK010000002">
    <property type="protein sequence ID" value="MCL1116875.1"/>
    <property type="molecule type" value="Genomic_DNA"/>
</dbReference>
<keyword evidence="8" id="KW-0479">Metal-binding</keyword>
<dbReference type="GO" id="GO:0004177">
    <property type="term" value="F:aminopeptidase activity"/>
    <property type="evidence" value="ECO:0007669"/>
    <property type="project" value="UniProtKB-KW"/>
</dbReference>
<feature type="binding site" evidence="8">
    <location>
        <position position="353"/>
    </location>
    <ligand>
        <name>Mn(2+)</name>
        <dbReference type="ChEBI" id="CHEBI:29035"/>
        <label>2</label>
    </ligand>
</feature>
<dbReference type="NCBIfam" id="NF002072">
    <property type="entry name" value="PRK00913.1-1"/>
    <property type="match status" value="1"/>
</dbReference>
<dbReference type="Gene3D" id="3.40.220.10">
    <property type="entry name" value="Leucine Aminopeptidase, subunit E, domain 1"/>
    <property type="match status" value="1"/>
</dbReference>
<keyword evidence="8" id="KW-0963">Cytoplasm</keyword>
<evidence type="ECO:0000313" key="10">
    <source>
        <dbReference type="EMBL" id="MCL1116875.1"/>
    </source>
</evidence>
<name>A0ABT0L071_9GAMM</name>
<evidence type="ECO:0000256" key="3">
    <source>
        <dbReference type="ARBA" id="ARBA00009528"/>
    </source>
</evidence>
<dbReference type="Pfam" id="PF02789">
    <property type="entry name" value="Peptidase_M17_N"/>
    <property type="match status" value="1"/>
</dbReference>
<gene>
    <name evidence="8 10" type="primary">pepA</name>
    <name evidence="10" type="ORF">L2689_06375</name>
</gene>
<feature type="domain" description="Cytosol aminopeptidase" evidence="9">
    <location>
        <begin position="349"/>
        <end position="356"/>
    </location>
</feature>
<dbReference type="InterPro" id="IPR000819">
    <property type="entry name" value="Peptidase_M17_C"/>
</dbReference>
<evidence type="ECO:0000313" key="11">
    <source>
        <dbReference type="Proteomes" id="UP001203212"/>
    </source>
</evidence>
<feature type="binding site" evidence="8">
    <location>
        <position position="274"/>
    </location>
    <ligand>
        <name>Mn(2+)</name>
        <dbReference type="ChEBI" id="CHEBI:29035"/>
        <label>1</label>
    </ligand>
</feature>
<keyword evidence="11" id="KW-1185">Reference proteome</keyword>
<comment type="catalytic activity">
    <reaction evidence="2 8">
        <text>Release of an N-terminal amino acid, preferentially leucine, but not glutamic or aspartic acids.</text>
        <dbReference type="EC" id="3.4.11.10"/>
    </reaction>
</comment>
<keyword evidence="6 8" id="KW-0378">Hydrolase</keyword>
<evidence type="ECO:0000256" key="8">
    <source>
        <dbReference type="HAMAP-Rule" id="MF_00181"/>
    </source>
</evidence>
<feature type="active site" evidence="8">
    <location>
        <position position="281"/>
    </location>
</feature>
<evidence type="ECO:0000256" key="5">
    <source>
        <dbReference type="ARBA" id="ARBA00022670"/>
    </source>
</evidence>
<feature type="binding site" evidence="8">
    <location>
        <position position="353"/>
    </location>
    <ligand>
        <name>Mn(2+)</name>
        <dbReference type="ChEBI" id="CHEBI:29035"/>
        <label>1</label>
    </ligand>
</feature>
<comment type="caution">
    <text evidence="10">The sequence shown here is derived from an EMBL/GenBank/DDBJ whole genome shotgun (WGS) entry which is preliminary data.</text>
</comment>
<protein>
    <recommendedName>
        <fullName evidence="8">Probable cytosol aminopeptidase</fullName>
        <ecNumber evidence="8">3.4.11.1</ecNumber>
    </recommendedName>
    <alternativeName>
        <fullName evidence="8">Leucine aminopeptidase</fullName>
        <shortName evidence="8">LAP</shortName>
        <ecNumber evidence="8">3.4.11.10</ecNumber>
    </alternativeName>
    <alternativeName>
        <fullName evidence="8">Leucyl aminopeptidase</fullName>
    </alternativeName>
</protein>
<comment type="similarity">
    <text evidence="3 8">Belongs to the peptidase M17 family.</text>
</comment>
<comment type="function">
    <text evidence="8">Presumably involved in the processing and regular turnover of intracellular proteins. Catalyzes the removal of unsubstituted N-terminal amino acids from various peptides.</text>
</comment>
<dbReference type="InterPro" id="IPR008283">
    <property type="entry name" value="Peptidase_M17_N"/>
</dbReference>
<feature type="active site" evidence="8">
    <location>
        <position position="355"/>
    </location>
</feature>
<proteinExistence type="inferred from homology"/>
<dbReference type="Gene3D" id="3.40.630.10">
    <property type="entry name" value="Zn peptidases"/>
    <property type="match status" value="1"/>
</dbReference>
<dbReference type="InterPro" id="IPR043472">
    <property type="entry name" value="Macro_dom-like"/>
</dbReference>
<evidence type="ECO:0000256" key="2">
    <source>
        <dbReference type="ARBA" id="ARBA00000967"/>
    </source>
</evidence>
<comment type="catalytic activity">
    <reaction evidence="1 8">
        <text>Release of an N-terminal amino acid, Xaa-|-Yaa-, in which Xaa is preferably Leu, but may be other amino acids including Pro although not Arg or Lys, and Yaa may be Pro. Amino acid amides and methyl esters are also readily hydrolyzed, but rates on arylamides are exceedingly low.</text>
        <dbReference type="EC" id="3.4.11.1"/>
    </reaction>
</comment>
<keyword evidence="5 8" id="KW-0645">Protease</keyword>
<evidence type="ECO:0000256" key="4">
    <source>
        <dbReference type="ARBA" id="ARBA00022438"/>
    </source>
</evidence>
<feature type="binding site" evidence="8">
    <location>
        <position position="274"/>
    </location>
    <ligand>
        <name>Mn(2+)</name>
        <dbReference type="ChEBI" id="CHEBI:29035"/>
        <label>2</label>
    </ligand>
</feature>
<dbReference type="PANTHER" id="PTHR11963:SF23">
    <property type="entry name" value="CYTOSOL AMINOPEPTIDASE"/>
    <property type="match status" value="1"/>
</dbReference>
<dbReference type="SUPFAM" id="SSF53187">
    <property type="entry name" value="Zn-dependent exopeptidases"/>
    <property type="match status" value="1"/>
</dbReference>
<feature type="binding site" evidence="8">
    <location>
        <position position="292"/>
    </location>
    <ligand>
        <name>Mn(2+)</name>
        <dbReference type="ChEBI" id="CHEBI:29035"/>
        <label>2</label>
    </ligand>
</feature>
<dbReference type="SUPFAM" id="SSF52949">
    <property type="entry name" value="Macro domain-like"/>
    <property type="match status" value="1"/>
</dbReference>
<organism evidence="10 11">
    <name type="scientific">Shewanella aestuarii</name>
    <dbReference type="NCBI Taxonomy" id="1028752"/>
    <lineage>
        <taxon>Bacteria</taxon>
        <taxon>Pseudomonadati</taxon>
        <taxon>Pseudomonadota</taxon>
        <taxon>Gammaproteobacteria</taxon>
        <taxon>Alteromonadales</taxon>
        <taxon>Shewanellaceae</taxon>
        <taxon>Shewanella</taxon>
    </lineage>
</organism>
<dbReference type="EC" id="3.4.11.1" evidence="8"/>
<evidence type="ECO:0000259" key="9">
    <source>
        <dbReference type="PROSITE" id="PS00631"/>
    </source>
</evidence>